<dbReference type="InterPro" id="IPR052336">
    <property type="entry name" value="MlaD_Phospholipid_Transporter"/>
</dbReference>
<dbReference type="AlphaFoldDB" id="A0A0K0X7B6"/>
<feature type="domain" description="Mce/MlaD" evidence="2">
    <location>
        <begin position="33"/>
        <end position="107"/>
    </location>
</feature>
<dbReference type="STRING" id="134601.AFA91_16645"/>
<proteinExistence type="predicted"/>
<evidence type="ECO:0000313" key="4">
    <source>
        <dbReference type="EMBL" id="AKS33268.1"/>
    </source>
</evidence>
<feature type="compositionally biased region" description="Pro residues" evidence="1">
    <location>
        <begin position="434"/>
        <end position="443"/>
    </location>
</feature>
<dbReference type="KEGG" id="mgo:AFA91_16645"/>
<protein>
    <submittedName>
        <fullName evidence="4">Mammalian cell entry protein</fullName>
    </submittedName>
</protein>
<feature type="compositionally biased region" description="Pro residues" evidence="1">
    <location>
        <begin position="408"/>
        <end position="424"/>
    </location>
</feature>
<dbReference type="GO" id="GO:0005576">
    <property type="term" value="C:extracellular region"/>
    <property type="evidence" value="ECO:0007669"/>
    <property type="project" value="TreeGrafter"/>
</dbReference>
<dbReference type="RefSeq" id="WP_049745689.1">
    <property type="nucleotide sequence ID" value="NZ_CP012150.1"/>
</dbReference>
<name>A0A0K0X7B6_MYCGD</name>
<dbReference type="PANTHER" id="PTHR33371:SF4">
    <property type="entry name" value="INTERMEMBRANE PHOSPHOLIPID TRANSPORT SYSTEM BINDING PROTEIN MLAD"/>
    <property type="match status" value="1"/>
</dbReference>
<organism evidence="4 5">
    <name type="scientific">Mycolicibacterium goodii</name>
    <name type="common">Mycobacterium goodii</name>
    <dbReference type="NCBI Taxonomy" id="134601"/>
    <lineage>
        <taxon>Bacteria</taxon>
        <taxon>Bacillati</taxon>
        <taxon>Actinomycetota</taxon>
        <taxon>Actinomycetes</taxon>
        <taxon>Mycobacteriales</taxon>
        <taxon>Mycobacteriaceae</taxon>
        <taxon>Mycolicibacterium</taxon>
    </lineage>
</organism>
<feature type="domain" description="Mammalian cell entry C-terminal" evidence="3">
    <location>
        <begin position="115"/>
        <end position="280"/>
    </location>
</feature>
<gene>
    <name evidence="4" type="ORF">AFA91_16645</name>
</gene>
<dbReference type="PATRIC" id="fig|134601.6.peg.3454"/>
<dbReference type="InterPro" id="IPR024516">
    <property type="entry name" value="Mce_C"/>
</dbReference>
<feature type="compositionally biased region" description="Low complexity" evidence="1">
    <location>
        <begin position="482"/>
        <end position="494"/>
    </location>
</feature>
<dbReference type="InterPro" id="IPR003399">
    <property type="entry name" value="Mce/MlaD"/>
</dbReference>
<evidence type="ECO:0000259" key="3">
    <source>
        <dbReference type="Pfam" id="PF11887"/>
    </source>
</evidence>
<evidence type="ECO:0000259" key="2">
    <source>
        <dbReference type="Pfam" id="PF02470"/>
    </source>
</evidence>
<sequence>MSRSGMAKGLAIALVVLLVAGAAVLVRQVFFAPRTISALFTSATGIYPGDDVRVSGVKVGTIESITPEGTQTRLTLKVDRGVPIPADAKAVIVAQNLVAARYVQLAPAYRSQGPTLPDDAVIGLDHTAVPVEWDEVKAQLTRLASELGPQSGVDGTSTSRFIETTANAMAGNGEKLRNTISQLSGVARILAEGSGNIVDIIKNLQTFVTALRDSNEQVVAFQNRLATLTGVVDGSRSDLDAALKNLSVAVGEVQRFVAGTRNQTSEQVQRLADVTSNLVDNRMQLENILHIAPNAFINGYNIYNPDTGSAVGQFVFNNMSNPLDFICGAIGAIENTTAPETAKLCAQYAGPALRLLNFNNLPFPISPYLMPSANPENLIYSEPELAPGGAGGSPQPPETPPAISAYNPGPPAPPPFTGRPPGTEPPGAAQLLPGAPPIVPPSVPSSVRDMLAPAGPPPGPVPQTGPAPGPAPGPSPGPLPAEAPLEPAEGTPPA</sequence>
<evidence type="ECO:0000313" key="5">
    <source>
        <dbReference type="Proteomes" id="UP000062255"/>
    </source>
</evidence>
<feature type="compositionally biased region" description="Low complexity" evidence="1">
    <location>
        <begin position="444"/>
        <end position="453"/>
    </location>
</feature>
<dbReference type="OrthoDB" id="4516955at2"/>
<dbReference type="NCBIfam" id="TIGR00996">
    <property type="entry name" value="Mtu_fam_mce"/>
    <property type="match status" value="1"/>
</dbReference>
<dbReference type="Pfam" id="PF02470">
    <property type="entry name" value="MlaD"/>
    <property type="match status" value="1"/>
</dbReference>
<feature type="compositionally biased region" description="Pro residues" evidence="1">
    <location>
        <begin position="454"/>
        <end position="481"/>
    </location>
</feature>
<dbReference type="PANTHER" id="PTHR33371">
    <property type="entry name" value="INTERMEMBRANE PHOSPHOLIPID TRANSPORT SYSTEM BINDING PROTEIN MLAD-RELATED"/>
    <property type="match status" value="1"/>
</dbReference>
<reference evidence="4 5" key="1">
    <citation type="submission" date="2015-07" db="EMBL/GenBank/DDBJ databases">
        <title>Complete genome sequence of Mycobacterium goodii X7B, a facultative thermophilic biodesulfurizing bacterium.</title>
        <authorList>
            <person name="Yu B."/>
            <person name="Li F."/>
            <person name="Xu P."/>
        </authorList>
    </citation>
    <scope>NUCLEOTIDE SEQUENCE [LARGE SCALE GENOMIC DNA]</scope>
    <source>
        <strain evidence="4 5">X7B</strain>
    </source>
</reference>
<dbReference type="InterPro" id="IPR005693">
    <property type="entry name" value="Mce"/>
</dbReference>
<evidence type="ECO:0000256" key="1">
    <source>
        <dbReference type="SAM" id="MobiDB-lite"/>
    </source>
</evidence>
<dbReference type="Proteomes" id="UP000062255">
    <property type="component" value="Chromosome"/>
</dbReference>
<feature type="region of interest" description="Disordered" evidence="1">
    <location>
        <begin position="380"/>
        <end position="494"/>
    </location>
</feature>
<dbReference type="EMBL" id="CP012150">
    <property type="protein sequence ID" value="AKS33268.1"/>
    <property type="molecule type" value="Genomic_DNA"/>
</dbReference>
<dbReference type="Pfam" id="PF11887">
    <property type="entry name" value="Mce4_CUP1"/>
    <property type="match status" value="1"/>
</dbReference>
<accession>A0A0K0X7B6</accession>